<evidence type="ECO:0000313" key="2">
    <source>
        <dbReference type="EMBL" id="NNJ27940.1"/>
    </source>
</evidence>
<dbReference type="Proteomes" id="UP000609651">
    <property type="component" value="Unassembled WGS sequence"/>
</dbReference>
<name>A0ABX1VIP6_9PLAN</name>
<protein>
    <submittedName>
        <fullName evidence="2">Uncharacterized protein</fullName>
    </submittedName>
</protein>
<proteinExistence type="predicted"/>
<accession>A0ABX1VIP6</accession>
<organism evidence="2 3">
    <name type="scientific">Alienimonas chondri</name>
    <dbReference type="NCBI Taxonomy" id="2681879"/>
    <lineage>
        <taxon>Bacteria</taxon>
        <taxon>Pseudomonadati</taxon>
        <taxon>Planctomycetota</taxon>
        <taxon>Planctomycetia</taxon>
        <taxon>Planctomycetales</taxon>
        <taxon>Planctomycetaceae</taxon>
        <taxon>Alienimonas</taxon>
    </lineage>
</organism>
<sequence>MELRRQHEIAEQYEAVDKRSAGGRKTATKRKTTSRKRADKAPVRKLLMWAVYNGSLKEEGRYTYAEREKAEEKLEALRAKATKKLYFLQPIKVPLGDAAAAGVVLDDEDDVPPPKAAKGEGEEE</sequence>
<feature type="compositionally biased region" description="Basic and acidic residues" evidence="1">
    <location>
        <begin position="1"/>
        <end position="20"/>
    </location>
</feature>
<gene>
    <name evidence="2" type="ORF">LzC2_40510</name>
</gene>
<feature type="region of interest" description="Disordered" evidence="1">
    <location>
        <begin position="104"/>
        <end position="124"/>
    </location>
</feature>
<dbReference type="EMBL" id="WTPX01000236">
    <property type="protein sequence ID" value="NNJ27940.1"/>
    <property type="molecule type" value="Genomic_DNA"/>
</dbReference>
<comment type="caution">
    <text evidence="2">The sequence shown here is derived from an EMBL/GenBank/DDBJ whole genome shotgun (WGS) entry which is preliminary data.</text>
</comment>
<feature type="region of interest" description="Disordered" evidence="1">
    <location>
        <begin position="1"/>
        <end position="39"/>
    </location>
</feature>
<feature type="compositionally biased region" description="Basic residues" evidence="1">
    <location>
        <begin position="26"/>
        <end position="38"/>
    </location>
</feature>
<evidence type="ECO:0000256" key="1">
    <source>
        <dbReference type="SAM" id="MobiDB-lite"/>
    </source>
</evidence>
<keyword evidence="3" id="KW-1185">Reference proteome</keyword>
<evidence type="ECO:0000313" key="3">
    <source>
        <dbReference type="Proteomes" id="UP000609651"/>
    </source>
</evidence>
<reference evidence="2 3" key="1">
    <citation type="journal article" date="2020" name="Syst. Appl. Microbiol.">
        <title>Alienimonas chondri sp. nov., a novel planctomycete isolated from the biofilm of the red alga Chondrus crispus.</title>
        <authorList>
            <person name="Vitorino I."/>
            <person name="Albuquerque L."/>
            <person name="Wiegand S."/>
            <person name="Kallscheuer N."/>
            <person name="da Costa M.S."/>
            <person name="Lobo-da-Cunha A."/>
            <person name="Jogler C."/>
            <person name="Lage O.M."/>
        </authorList>
    </citation>
    <scope>NUCLEOTIDE SEQUENCE [LARGE SCALE GENOMIC DNA]</scope>
    <source>
        <strain evidence="2 3">LzC2</strain>
    </source>
</reference>